<evidence type="ECO:0000313" key="2">
    <source>
        <dbReference type="Proteomes" id="UP000050525"/>
    </source>
</evidence>
<dbReference type="EMBL" id="AKHW03006437">
    <property type="protein sequence ID" value="KYO20063.1"/>
    <property type="molecule type" value="Genomic_DNA"/>
</dbReference>
<accession>A0A151M6B8</accession>
<dbReference type="AlphaFoldDB" id="A0A151M6B8"/>
<dbReference type="Proteomes" id="UP000050525">
    <property type="component" value="Unassembled WGS sequence"/>
</dbReference>
<reference evidence="1 2" key="1">
    <citation type="journal article" date="2012" name="Genome Biol.">
        <title>Sequencing three crocodilian genomes to illuminate the evolution of archosaurs and amniotes.</title>
        <authorList>
            <person name="St John J.A."/>
            <person name="Braun E.L."/>
            <person name="Isberg S.R."/>
            <person name="Miles L.G."/>
            <person name="Chong A.Y."/>
            <person name="Gongora J."/>
            <person name="Dalzell P."/>
            <person name="Moran C."/>
            <person name="Bed'hom B."/>
            <person name="Abzhanov A."/>
            <person name="Burgess S.C."/>
            <person name="Cooksey A.M."/>
            <person name="Castoe T.A."/>
            <person name="Crawford N.G."/>
            <person name="Densmore L.D."/>
            <person name="Drew J.C."/>
            <person name="Edwards S.V."/>
            <person name="Faircloth B.C."/>
            <person name="Fujita M.K."/>
            <person name="Greenwold M.J."/>
            <person name="Hoffmann F.G."/>
            <person name="Howard J.M."/>
            <person name="Iguchi T."/>
            <person name="Janes D.E."/>
            <person name="Khan S.Y."/>
            <person name="Kohno S."/>
            <person name="de Koning A.J."/>
            <person name="Lance S.L."/>
            <person name="McCarthy F.M."/>
            <person name="McCormack J.E."/>
            <person name="Merchant M.E."/>
            <person name="Peterson D.G."/>
            <person name="Pollock D.D."/>
            <person name="Pourmand N."/>
            <person name="Raney B.J."/>
            <person name="Roessler K.A."/>
            <person name="Sanford J.R."/>
            <person name="Sawyer R.H."/>
            <person name="Schmidt C.J."/>
            <person name="Triplett E.W."/>
            <person name="Tuberville T.D."/>
            <person name="Venegas-Anaya M."/>
            <person name="Howard J.T."/>
            <person name="Jarvis E.D."/>
            <person name="Guillette L.J.Jr."/>
            <person name="Glenn T.C."/>
            <person name="Green R.E."/>
            <person name="Ray D.A."/>
        </authorList>
    </citation>
    <scope>NUCLEOTIDE SEQUENCE [LARGE SCALE GENOMIC DNA]</scope>
    <source>
        <strain evidence="1">KSC_2009_1</strain>
    </source>
</reference>
<sequence>MGSGQAQNGAFMGELYCRVAEEWLHLRARDTLPSSGRWHCRPAPASSPAHFKPAPLLCPALSHSKLEENRLVPVVPFSYVFWDNTCVIQMASLERGRAADRHIFELLHLFKIQQEYAASKLTCTKEISKVS</sequence>
<protein>
    <submittedName>
        <fullName evidence="1">Uncharacterized protein</fullName>
    </submittedName>
</protein>
<proteinExistence type="predicted"/>
<name>A0A151M6B8_ALLMI</name>
<organism evidence="1 2">
    <name type="scientific">Alligator mississippiensis</name>
    <name type="common">American alligator</name>
    <dbReference type="NCBI Taxonomy" id="8496"/>
    <lineage>
        <taxon>Eukaryota</taxon>
        <taxon>Metazoa</taxon>
        <taxon>Chordata</taxon>
        <taxon>Craniata</taxon>
        <taxon>Vertebrata</taxon>
        <taxon>Euteleostomi</taxon>
        <taxon>Archelosauria</taxon>
        <taxon>Archosauria</taxon>
        <taxon>Crocodylia</taxon>
        <taxon>Alligatoridae</taxon>
        <taxon>Alligatorinae</taxon>
        <taxon>Alligator</taxon>
    </lineage>
</organism>
<keyword evidence="2" id="KW-1185">Reference proteome</keyword>
<evidence type="ECO:0000313" key="1">
    <source>
        <dbReference type="EMBL" id="KYO20063.1"/>
    </source>
</evidence>
<gene>
    <name evidence="1" type="ORF">Y1Q_0010654</name>
</gene>
<comment type="caution">
    <text evidence="1">The sequence shown here is derived from an EMBL/GenBank/DDBJ whole genome shotgun (WGS) entry which is preliminary data.</text>
</comment>